<dbReference type="RefSeq" id="XP_017775440.1">
    <property type="nucleotide sequence ID" value="XM_017919951.1"/>
</dbReference>
<reference evidence="2" key="1">
    <citation type="submission" date="2025-08" db="UniProtKB">
        <authorList>
            <consortium name="RefSeq"/>
        </authorList>
    </citation>
    <scope>IDENTIFICATION</scope>
    <source>
        <tissue evidence="2">Whole Larva</tissue>
    </source>
</reference>
<name>A0ABM1MLJ0_NICVS</name>
<keyword evidence="1" id="KW-1185">Reference proteome</keyword>
<sequence length="107" mass="12581">MFKKFHKLPQRKQFNLKPDELLEDINKVSGDEDQRNKLYICIEDKIPPQENKFTKIEDFLHRSDRLENLSETLIELSDELGALEKQLKLASCHLKDMVSETLVKHSS</sequence>
<proteinExistence type="predicted"/>
<accession>A0ABM1MLJ0</accession>
<evidence type="ECO:0000313" key="1">
    <source>
        <dbReference type="Proteomes" id="UP000695000"/>
    </source>
</evidence>
<dbReference type="GeneID" id="108561855"/>
<gene>
    <name evidence="2" type="primary">LOC108561855</name>
</gene>
<protein>
    <submittedName>
        <fullName evidence="2">Uncharacterized protein LOC108561855</fullName>
    </submittedName>
</protein>
<organism evidence="1 2">
    <name type="scientific">Nicrophorus vespilloides</name>
    <name type="common">Boreal carrion beetle</name>
    <dbReference type="NCBI Taxonomy" id="110193"/>
    <lineage>
        <taxon>Eukaryota</taxon>
        <taxon>Metazoa</taxon>
        <taxon>Ecdysozoa</taxon>
        <taxon>Arthropoda</taxon>
        <taxon>Hexapoda</taxon>
        <taxon>Insecta</taxon>
        <taxon>Pterygota</taxon>
        <taxon>Neoptera</taxon>
        <taxon>Endopterygota</taxon>
        <taxon>Coleoptera</taxon>
        <taxon>Polyphaga</taxon>
        <taxon>Staphyliniformia</taxon>
        <taxon>Silphidae</taxon>
        <taxon>Nicrophorinae</taxon>
        <taxon>Nicrophorus</taxon>
    </lineage>
</organism>
<dbReference type="Proteomes" id="UP000695000">
    <property type="component" value="Unplaced"/>
</dbReference>
<evidence type="ECO:0000313" key="2">
    <source>
        <dbReference type="RefSeq" id="XP_017775440.1"/>
    </source>
</evidence>